<evidence type="ECO:0000256" key="1">
    <source>
        <dbReference type="SAM" id="Phobius"/>
    </source>
</evidence>
<evidence type="ECO:0000313" key="3">
    <source>
        <dbReference type="Proteomes" id="UP000448235"/>
    </source>
</evidence>
<keyword evidence="1" id="KW-0812">Transmembrane</keyword>
<comment type="caution">
    <text evidence="2">The sequence shown here is derived from an EMBL/GenBank/DDBJ whole genome shotgun (WGS) entry which is preliminary data.</text>
</comment>
<gene>
    <name evidence="2" type="ORF">GRB80_00345</name>
</gene>
<dbReference type="Proteomes" id="UP000448235">
    <property type="component" value="Unassembled WGS sequence"/>
</dbReference>
<feature type="transmembrane region" description="Helical" evidence="1">
    <location>
        <begin position="102"/>
        <end position="122"/>
    </location>
</feature>
<reference evidence="2 3" key="1">
    <citation type="submission" date="2019-12" db="EMBL/GenBank/DDBJ databases">
        <title>Draft genome sequencing of Halomonas icarensis D1-1.</title>
        <authorList>
            <person name="Pandiyan K."/>
            <person name="Kushwaha P."/>
            <person name="Gowdham M."/>
            <person name="Chakdar H."/>
            <person name="Singh A."/>
            <person name="Kumar M."/>
            <person name="Saxena A.K."/>
        </authorList>
    </citation>
    <scope>NUCLEOTIDE SEQUENCE [LARGE SCALE GENOMIC DNA]</scope>
    <source>
        <strain evidence="2 3">D1-1</strain>
    </source>
</reference>
<organism evidence="2 3">
    <name type="scientific">Halomonas icarae</name>
    <dbReference type="NCBI Taxonomy" id="2691040"/>
    <lineage>
        <taxon>Bacteria</taxon>
        <taxon>Pseudomonadati</taxon>
        <taxon>Pseudomonadota</taxon>
        <taxon>Gammaproteobacteria</taxon>
        <taxon>Oceanospirillales</taxon>
        <taxon>Halomonadaceae</taxon>
        <taxon>Halomonas</taxon>
    </lineage>
</organism>
<keyword evidence="1" id="KW-0472">Membrane</keyword>
<dbReference type="EMBL" id="WUTS01000001">
    <property type="protein sequence ID" value="NAW11299.1"/>
    <property type="molecule type" value="Genomic_DNA"/>
</dbReference>
<dbReference type="AlphaFoldDB" id="A0A7X4VVY4"/>
<sequence length="223" mass="24551">MEFVMMVALSFPVVVFSLLMPLLLLYWGLVALRLAPLELFEHDSLKGDYLASSLVALGFVGVPASVSLSVLLVLAAAITLLVELLALRWLELGLFRVPLGVIVLWAAFAIASPLAATLCAAMRRWFHRHLQSHQRCLLGERVEVRSAPDAEGVASATLLDDPRCEVRLHGKAGSMPRAGERRVLVKYLVEEGAYRSVEDGEFREARAHLRRLRLGGRRSTTAA</sequence>
<protein>
    <recommendedName>
        <fullName evidence="4">DUF1449 family protein</fullName>
    </recommendedName>
</protein>
<evidence type="ECO:0008006" key="4">
    <source>
        <dbReference type="Google" id="ProtNLM"/>
    </source>
</evidence>
<name>A0A7X4VVY4_9GAMM</name>
<evidence type="ECO:0000313" key="2">
    <source>
        <dbReference type="EMBL" id="NAW11299.1"/>
    </source>
</evidence>
<proteinExistence type="predicted"/>
<keyword evidence="3" id="KW-1185">Reference proteome</keyword>
<feature type="transmembrane region" description="Helical" evidence="1">
    <location>
        <begin position="49"/>
        <end position="82"/>
    </location>
</feature>
<feature type="transmembrane region" description="Helical" evidence="1">
    <location>
        <begin position="6"/>
        <end position="29"/>
    </location>
</feature>
<accession>A0A7X4VVY4</accession>
<keyword evidence="1" id="KW-1133">Transmembrane helix</keyword>